<accession>A0A0H3IZ50</accession>
<reference evidence="3 4" key="3">
    <citation type="journal article" name="Genome Announc.">
        <title>Improved Draft Genome Sequence of Clostridium pasteurianum Strain ATCC 6013 (DSM 525) Using a Hybrid Next-Generation Sequencing Approach.</title>
        <authorList>
            <person name="Pyne M.E."/>
            <person name="Utturkar S."/>
            <person name="Brown S.D."/>
            <person name="Moo-Young M."/>
            <person name="Chung D.A."/>
            <person name="Chou C.P."/>
        </authorList>
    </citation>
    <scope>NUCLEOTIDE SEQUENCE [LARGE SCALE GENOMIC DNA]</scope>
    <source>
        <strain evidence="3 4">ATCC 6013</strain>
    </source>
</reference>
<dbReference type="Proteomes" id="UP000030905">
    <property type="component" value="Chromosome"/>
</dbReference>
<dbReference type="GeneID" id="93072913"/>
<dbReference type="EMBL" id="CP009268">
    <property type="protein sequence ID" value="AJA50784.1"/>
    <property type="molecule type" value="Genomic_DNA"/>
</dbReference>
<evidence type="ECO:0000313" key="3">
    <source>
        <dbReference type="EMBL" id="KRU13206.1"/>
    </source>
</evidence>
<evidence type="ECO:0000256" key="1">
    <source>
        <dbReference type="SAM" id="Phobius"/>
    </source>
</evidence>
<gene>
    <name evidence="2" type="ORF">CLPA_c06960</name>
    <name evidence="3" type="ORF">CP6013_02454</name>
</gene>
<dbReference type="PATRIC" id="fig|1262449.3.peg.2876"/>
<evidence type="ECO:0000313" key="5">
    <source>
        <dbReference type="Proteomes" id="UP000030905"/>
    </source>
</evidence>
<keyword evidence="1" id="KW-0812">Transmembrane</keyword>
<reference evidence="3" key="2">
    <citation type="submission" date="2015-10" db="EMBL/GenBank/DDBJ databases">
        <title>Improved Draft Genome Sequence of Clostridium pasteurianum Strain ATCC 6013 (DSM 525) Using a Hybrid Next-Generation Sequencing Approach.</title>
        <authorList>
            <person name="Pyne M.E."/>
            <person name="Utturkar S.M."/>
            <person name="Brown S.D."/>
            <person name="Moo-Young M."/>
            <person name="Chung D.A."/>
            <person name="Chou P.C."/>
        </authorList>
    </citation>
    <scope>NUCLEOTIDE SEQUENCE</scope>
    <source>
        <strain evidence="3">ATCC 6013</strain>
    </source>
</reference>
<dbReference type="KEGG" id="cpae:CPAST_c06960"/>
<dbReference type="RefSeq" id="WP_004455481.1">
    <property type="nucleotide sequence ID" value="NZ_ANZB01000010.1"/>
</dbReference>
<dbReference type="KEGG" id="cpat:CLPA_c06960"/>
<dbReference type="Proteomes" id="UP000028042">
    <property type="component" value="Unassembled WGS sequence"/>
</dbReference>
<keyword evidence="1" id="KW-0472">Membrane</keyword>
<evidence type="ECO:0000313" key="2">
    <source>
        <dbReference type="EMBL" id="AJA50784.1"/>
    </source>
</evidence>
<feature type="transmembrane region" description="Helical" evidence="1">
    <location>
        <begin position="6"/>
        <end position="28"/>
    </location>
</feature>
<evidence type="ECO:0000313" key="4">
    <source>
        <dbReference type="Proteomes" id="UP000028042"/>
    </source>
</evidence>
<proteinExistence type="predicted"/>
<keyword evidence="5" id="KW-1185">Reference proteome</keyword>
<sequence length="71" mass="8184">MITTGMIMFVVGIVGMVFSLIIGGIILYRDSKMKYEKESMENIVNLENQLNFNGKSKTEMIMTENMRNKEK</sequence>
<dbReference type="AlphaFoldDB" id="A0A0H3IZ50"/>
<organism evidence="2 5">
    <name type="scientific">Clostridium pasteurianum DSM 525 = ATCC 6013</name>
    <dbReference type="NCBI Taxonomy" id="1262449"/>
    <lineage>
        <taxon>Bacteria</taxon>
        <taxon>Bacillati</taxon>
        <taxon>Bacillota</taxon>
        <taxon>Clostridia</taxon>
        <taxon>Eubacteriales</taxon>
        <taxon>Clostridiaceae</taxon>
        <taxon>Clostridium</taxon>
    </lineage>
</organism>
<reference evidence="2 5" key="1">
    <citation type="journal article" date="2015" name="Genome Announc.">
        <title>Complete Genome Sequence of the Nitrogen-Fixing and Solvent-Producing Clostridium pasteurianum DSM 525.</title>
        <authorList>
            <person name="Poehlein A."/>
            <person name="Grosse-Honebrink A."/>
            <person name="Zhang Y."/>
            <person name="Minton N.P."/>
            <person name="Daniel R."/>
        </authorList>
    </citation>
    <scope>NUCLEOTIDE SEQUENCE [LARGE SCALE GENOMIC DNA]</scope>
    <source>
        <strain evidence="2">DSM 525</strain>
        <strain evidence="5">DSM 525 / ATCC 6013</strain>
    </source>
</reference>
<dbReference type="EMBL" id="JPGY02000001">
    <property type="protein sequence ID" value="KRU13206.1"/>
    <property type="molecule type" value="Genomic_DNA"/>
</dbReference>
<protein>
    <submittedName>
        <fullName evidence="2">Uncharacterized protein</fullName>
    </submittedName>
</protein>
<keyword evidence="1" id="KW-1133">Transmembrane helix</keyword>
<name>A0A0H3IZ50_CLOPA</name>